<feature type="domain" description="Proteasome activator PA28 N-terminal" evidence="7">
    <location>
        <begin position="9"/>
        <end position="88"/>
    </location>
</feature>
<evidence type="ECO:0000313" key="9">
    <source>
        <dbReference type="EMBL" id="KAG9356000.1"/>
    </source>
</evidence>
<keyword evidence="2" id="KW-0647">Proteasome</keyword>
<evidence type="ECO:0000313" key="10">
    <source>
        <dbReference type="Proteomes" id="UP000824540"/>
    </source>
</evidence>
<name>A0A8T2PXC5_9TELE</name>
<comment type="similarity">
    <text evidence="1">Belongs to the PA28 family.</text>
</comment>
<dbReference type="GO" id="GO:2000045">
    <property type="term" value="P:regulation of G1/S transition of mitotic cell cycle"/>
    <property type="evidence" value="ECO:0007669"/>
    <property type="project" value="TreeGrafter"/>
</dbReference>
<dbReference type="Pfam" id="PF02251">
    <property type="entry name" value="PA28_N"/>
    <property type="match status" value="1"/>
</dbReference>
<sequence length="275" mass="31291">MTSMDICLESKKQVDDFCKQLTKEVNMSLGSVIHHAESLVKTFFPQKIEEMDRLLQVRGWGEEEGDASLCVEDLSSLRAPLDIPIPDPAKEELKRKKKEEVSMWVQLQVPRIEDGNNFGVAVQVRTVDVPCLIQYTCHTPERSSNTCCFALSYSSVLGDYRQLVHELDEHQYCELRVVVLEIRNTYVSLDPLPPFIILSFTYCGFRGGGIAGVQSKADSWVDCVRTLYEASPPHQTAACSVFRHRYQDTAVLYDIISKNYDKIKRPRGDCKALIY</sequence>
<dbReference type="Gene3D" id="1.20.120.180">
    <property type="entry name" value="Proteasome activator pa28, C-terminal domain"/>
    <property type="match status" value="1"/>
</dbReference>
<dbReference type="GO" id="GO:0008537">
    <property type="term" value="C:proteasome activator complex"/>
    <property type="evidence" value="ECO:0007669"/>
    <property type="project" value="InterPro"/>
</dbReference>
<evidence type="ECO:0000256" key="5">
    <source>
        <dbReference type="ARBA" id="ARBA00039303"/>
    </source>
</evidence>
<evidence type="ECO:0000256" key="4">
    <source>
        <dbReference type="ARBA" id="ARBA00038650"/>
    </source>
</evidence>
<dbReference type="InterPro" id="IPR003186">
    <property type="entry name" value="PA28_C"/>
</dbReference>
<comment type="subunit">
    <text evidence="4">Heterodimer of PSME1 and PSME2, which forms a hexameric ring. PSME1 can form homoheptamers.</text>
</comment>
<dbReference type="GO" id="GO:0005737">
    <property type="term" value="C:cytoplasm"/>
    <property type="evidence" value="ECO:0007669"/>
    <property type="project" value="TreeGrafter"/>
</dbReference>
<dbReference type="InterPro" id="IPR036997">
    <property type="entry name" value="PA28_C_sf"/>
</dbReference>
<dbReference type="AlphaFoldDB" id="A0A8T2PXC5"/>
<keyword evidence="10" id="KW-1185">Reference proteome</keyword>
<dbReference type="Gene3D" id="1.20.5.120">
    <property type="entry name" value="Proteasome activator pa28, N-terminal domain"/>
    <property type="match status" value="1"/>
</dbReference>
<dbReference type="InterPro" id="IPR036996">
    <property type="entry name" value="PA28_N_sf"/>
</dbReference>
<dbReference type="EMBL" id="JAFBMS010000001">
    <property type="protein sequence ID" value="KAG9356000.1"/>
    <property type="molecule type" value="Genomic_DNA"/>
</dbReference>
<proteinExistence type="inferred from homology"/>
<gene>
    <name evidence="9" type="ORF">JZ751_000844</name>
</gene>
<comment type="function">
    <text evidence="3">Implicated in immunoproteasome assembly and required for efficient antigen processing. The PA28 activator complex enhances the generation of class I binding peptides by altering the cleavage pattern of the proteasome.</text>
</comment>
<evidence type="ECO:0000256" key="1">
    <source>
        <dbReference type="ARBA" id="ARBA00005883"/>
    </source>
</evidence>
<dbReference type="PANTHER" id="PTHR10660">
    <property type="entry name" value="PROTEASOME REGULATOR PA28"/>
    <property type="match status" value="1"/>
</dbReference>
<dbReference type="GO" id="GO:0061136">
    <property type="term" value="P:regulation of proteasomal protein catabolic process"/>
    <property type="evidence" value="ECO:0007669"/>
    <property type="project" value="TreeGrafter"/>
</dbReference>
<evidence type="ECO:0000256" key="2">
    <source>
        <dbReference type="ARBA" id="ARBA00022942"/>
    </source>
</evidence>
<protein>
    <recommendedName>
        <fullName evidence="5">Proteasome activator complex subunit 1</fullName>
    </recommendedName>
    <alternativeName>
        <fullName evidence="6">Proteasome activator 28 subunit alpha</fullName>
    </alternativeName>
</protein>
<dbReference type="SUPFAM" id="SSF47216">
    <property type="entry name" value="Proteasome activator"/>
    <property type="match status" value="2"/>
</dbReference>
<evidence type="ECO:0000256" key="3">
    <source>
        <dbReference type="ARBA" id="ARBA00037467"/>
    </source>
</evidence>
<dbReference type="GO" id="GO:0005654">
    <property type="term" value="C:nucleoplasm"/>
    <property type="evidence" value="ECO:0007669"/>
    <property type="project" value="TreeGrafter"/>
</dbReference>
<dbReference type="OrthoDB" id="6591885at2759"/>
<evidence type="ECO:0000256" key="6">
    <source>
        <dbReference type="ARBA" id="ARBA00041321"/>
    </source>
</evidence>
<dbReference type="InterPro" id="IPR009077">
    <property type="entry name" value="Proteasome_activ_PA28"/>
</dbReference>
<dbReference type="InterPro" id="IPR036252">
    <property type="entry name" value="Proteasome_activ_sf"/>
</dbReference>
<dbReference type="InterPro" id="IPR003185">
    <property type="entry name" value="Proteasome_activ_PA28_N"/>
</dbReference>
<feature type="domain" description="Proteasome activator PA28 C-terminal" evidence="8">
    <location>
        <begin position="97"/>
        <end position="189"/>
    </location>
</feature>
<accession>A0A8T2PXC5</accession>
<dbReference type="Pfam" id="PF02252">
    <property type="entry name" value="PA28_C"/>
    <property type="match status" value="1"/>
</dbReference>
<dbReference type="GO" id="GO:0061133">
    <property type="term" value="F:endopeptidase activator activity"/>
    <property type="evidence" value="ECO:0007669"/>
    <property type="project" value="TreeGrafter"/>
</dbReference>
<organism evidence="9 10">
    <name type="scientific">Albula glossodonta</name>
    <name type="common">roundjaw bonefish</name>
    <dbReference type="NCBI Taxonomy" id="121402"/>
    <lineage>
        <taxon>Eukaryota</taxon>
        <taxon>Metazoa</taxon>
        <taxon>Chordata</taxon>
        <taxon>Craniata</taxon>
        <taxon>Vertebrata</taxon>
        <taxon>Euteleostomi</taxon>
        <taxon>Actinopterygii</taxon>
        <taxon>Neopterygii</taxon>
        <taxon>Teleostei</taxon>
        <taxon>Albuliformes</taxon>
        <taxon>Albulidae</taxon>
        <taxon>Albula</taxon>
    </lineage>
</organism>
<comment type="caution">
    <text evidence="9">The sequence shown here is derived from an EMBL/GenBank/DDBJ whole genome shotgun (WGS) entry which is preliminary data.</text>
</comment>
<reference evidence="9" key="1">
    <citation type="thesis" date="2021" institute="BYU ScholarsArchive" country="Provo, UT, USA">
        <title>Applications of and Algorithms for Genome Assembly and Genomic Analyses with an Emphasis on Marine Teleosts.</title>
        <authorList>
            <person name="Pickett B.D."/>
        </authorList>
    </citation>
    <scope>NUCLEOTIDE SEQUENCE</scope>
    <source>
        <strain evidence="9">HI-2016</strain>
    </source>
</reference>
<dbReference type="Proteomes" id="UP000824540">
    <property type="component" value="Unassembled WGS sequence"/>
</dbReference>
<evidence type="ECO:0000259" key="8">
    <source>
        <dbReference type="Pfam" id="PF02252"/>
    </source>
</evidence>
<evidence type="ECO:0000259" key="7">
    <source>
        <dbReference type="Pfam" id="PF02251"/>
    </source>
</evidence>
<dbReference type="PANTHER" id="PTHR10660:SF5">
    <property type="entry name" value="PROTEASOME ACTIVATOR COMPLEX SUBUNIT 1"/>
    <property type="match status" value="1"/>
</dbReference>